<dbReference type="InterPro" id="IPR013429">
    <property type="entry name" value="Regulatory_FmdB_Zinc_ribbon"/>
</dbReference>
<proteinExistence type="predicted"/>
<dbReference type="NCBIfam" id="TIGR02605">
    <property type="entry name" value="CxxC_CxxC_SSSS"/>
    <property type="match status" value="1"/>
</dbReference>
<evidence type="ECO:0000313" key="3">
    <source>
        <dbReference type="EMBL" id="GHO53790.1"/>
    </source>
</evidence>
<reference evidence="3 4" key="1">
    <citation type="journal article" date="2021" name="Int. J. Syst. Evol. Microbiol.">
        <title>Reticulibacter mediterranei gen. nov., sp. nov., within the new family Reticulibacteraceae fam. nov., and Ktedonospora formicarum gen. nov., sp. nov., Ktedonobacter robiniae sp. nov., Dictyobacter formicarum sp. nov. and Dictyobacter arantiisoli sp. nov., belonging to the class Ktedonobacteria.</title>
        <authorList>
            <person name="Yabe S."/>
            <person name="Zheng Y."/>
            <person name="Wang C.M."/>
            <person name="Sakai Y."/>
            <person name="Abe K."/>
            <person name="Yokota A."/>
            <person name="Donadio S."/>
            <person name="Cavaletti L."/>
            <person name="Monciardini P."/>
        </authorList>
    </citation>
    <scope>NUCLEOTIDE SEQUENCE [LARGE SCALE GENOMIC DNA]</scope>
    <source>
        <strain evidence="3 4">SOSP1-30</strain>
    </source>
</reference>
<keyword evidence="1" id="KW-0812">Transmembrane</keyword>
<protein>
    <recommendedName>
        <fullName evidence="2">Putative regulatory protein FmdB zinc ribbon domain-containing protein</fullName>
    </recommendedName>
</protein>
<evidence type="ECO:0000256" key="1">
    <source>
        <dbReference type="SAM" id="Phobius"/>
    </source>
</evidence>
<name>A0ABQ3UM72_9CHLR</name>
<gene>
    <name evidence="3" type="ORF">KSB_22650</name>
</gene>
<accession>A0ABQ3UM72</accession>
<dbReference type="Proteomes" id="UP000654345">
    <property type="component" value="Unassembled WGS sequence"/>
</dbReference>
<organism evidence="3 4">
    <name type="scientific">Ktedonobacter robiniae</name>
    <dbReference type="NCBI Taxonomy" id="2778365"/>
    <lineage>
        <taxon>Bacteria</taxon>
        <taxon>Bacillati</taxon>
        <taxon>Chloroflexota</taxon>
        <taxon>Ktedonobacteria</taxon>
        <taxon>Ktedonobacterales</taxon>
        <taxon>Ktedonobacteraceae</taxon>
        <taxon>Ktedonobacter</taxon>
    </lineage>
</organism>
<dbReference type="EMBL" id="BNJG01000001">
    <property type="protein sequence ID" value="GHO53790.1"/>
    <property type="molecule type" value="Genomic_DNA"/>
</dbReference>
<feature type="domain" description="Putative regulatory protein FmdB zinc ribbon" evidence="2">
    <location>
        <begin position="1"/>
        <end position="42"/>
    </location>
</feature>
<dbReference type="Pfam" id="PF09723">
    <property type="entry name" value="Zn_ribbon_8"/>
    <property type="match status" value="1"/>
</dbReference>
<keyword evidence="1" id="KW-1133">Transmembrane helix</keyword>
<keyword evidence="4" id="KW-1185">Reference proteome</keyword>
<evidence type="ECO:0000313" key="4">
    <source>
        <dbReference type="Proteomes" id="UP000654345"/>
    </source>
</evidence>
<dbReference type="SMART" id="SM00834">
    <property type="entry name" value="CxxC_CXXC_SSSS"/>
    <property type="match status" value="1"/>
</dbReference>
<keyword evidence="1" id="KW-0472">Membrane</keyword>
<feature type="transmembrane region" description="Helical" evidence="1">
    <location>
        <begin position="58"/>
        <end position="79"/>
    </location>
</feature>
<sequence length="86" mass="9776">MPLYEYYCPDCKNKFELLVSYKHADDVVCMKCHSEKVRRLLSVFAAQRGGRKMVETTILPLWVAAGVVVVAVDVIKILFRNPTSLT</sequence>
<dbReference type="RefSeq" id="WP_201370572.1">
    <property type="nucleotide sequence ID" value="NZ_BNJG01000001.1"/>
</dbReference>
<evidence type="ECO:0000259" key="2">
    <source>
        <dbReference type="SMART" id="SM00834"/>
    </source>
</evidence>
<comment type="caution">
    <text evidence="3">The sequence shown here is derived from an EMBL/GenBank/DDBJ whole genome shotgun (WGS) entry which is preliminary data.</text>
</comment>